<dbReference type="EMBL" id="CP067089">
    <property type="protein sequence ID" value="QQO09992.1"/>
    <property type="molecule type" value="Genomic_DNA"/>
</dbReference>
<evidence type="ECO:0000256" key="3">
    <source>
        <dbReference type="ARBA" id="ARBA00022475"/>
    </source>
</evidence>
<feature type="transmembrane region" description="Helical" evidence="7">
    <location>
        <begin position="364"/>
        <end position="383"/>
    </location>
</feature>
<dbReference type="AlphaFoldDB" id="A0A7T8BAZ0"/>
<dbReference type="SUPFAM" id="SSF103473">
    <property type="entry name" value="MFS general substrate transporter"/>
    <property type="match status" value="1"/>
</dbReference>
<dbReference type="PROSITE" id="PS50850">
    <property type="entry name" value="MFS"/>
    <property type="match status" value="1"/>
</dbReference>
<proteinExistence type="predicted"/>
<protein>
    <submittedName>
        <fullName evidence="9">MFS transporter</fullName>
    </submittedName>
</protein>
<feature type="transmembrane region" description="Helical" evidence="7">
    <location>
        <begin position="213"/>
        <end position="233"/>
    </location>
</feature>
<gene>
    <name evidence="9" type="ORF">JFL75_03500</name>
</gene>
<evidence type="ECO:0000256" key="4">
    <source>
        <dbReference type="ARBA" id="ARBA00022692"/>
    </source>
</evidence>
<evidence type="ECO:0000256" key="7">
    <source>
        <dbReference type="SAM" id="Phobius"/>
    </source>
</evidence>
<feature type="transmembrane region" description="Helical" evidence="7">
    <location>
        <begin position="333"/>
        <end position="358"/>
    </location>
</feature>
<keyword evidence="6 7" id="KW-0472">Membrane</keyword>
<dbReference type="Pfam" id="PF07690">
    <property type="entry name" value="MFS_1"/>
    <property type="match status" value="1"/>
</dbReference>
<evidence type="ECO:0000313" key="9">
    <source>
        <dbReference type="EMBL" id="QQO09992.1"/>
    </source>
</evidence>
<feature type="transmembrane region" description="Helical" evidence="7">
    <location>
        <begin position="299"/>
        <end position="321"/>
    </location>
</feature>
<dbReference type="InterPro" id="IPR036259">
    <property type="entry name" value="MFS_trans_sf"/>
</dbReference>
<comment type="subcellular location">
    <subcellularLocation>
        <location evidence="1">Cell membrane</location>
        <topology evidence="1">Multi-pass membrane protein</topology>
    </subcellularLocation>
</comment>
<keyword evidence="4 7" id="KW-0812">Transmembrane</keyword>
<evidence type="ECO:0000256" key="2">
    <source>
        <dbReference type="ARBA" id="ARBA00022448"/>
    </source>
</evidence>
<evidence type="ECO:0000256" key="1">
    <source>
        <dbReference type="ARBA" id="ARBA00004651"/>
    </source>
</evidence>
<feature type="transmembrane region" description="Helical" evidence="7">
    <location>
        <begin position="76"/>
        <end position="97"/>
    </location>
</feature>
<dbReference type="GO" id="GO:0022857">
    <property type="term" value="F:transmembrane transporter activity"/>
    <property type="evidence" value="ECO:0007669"/>
    <property type="project" value="InterPro"/>
</dbReference>
<dbReference type="GO" id="GO:0005886">
    <property type="term" value="C:plasma membrane"/>
    <property type="evidence" value="ECO:0007669"/>
    <property type="project" value="UniProtKB-SubCell"/>
</dbReference>
<dbReference type="Proteomes" id="UP000595917">
    <property type="component" value="Chromosome"/>
</dbReference>
<dbReference type="PANTHER" id="PTHR23517:SF3">
    <property type="entry name" value="INTEGRAL MEMBRANE TRANSPORT PROTEIN"/>
    <property type="match status" value="1"/>
</dbReference>
<evidence type="ECO:0000256" key="6">
    <source>
        <dbReference type="ARBA" id="ARBA00023136"/>
    </source>
</evidence>
<sequence length="391" mass="42639">MDKAKTNWFLVIVLWFAGIAAAMQFAKFSFAFDSLKNQYTVNPFWIGLSLSIVGLIGLVFGITVSIYVPKIGQNKILLISLLLGAVISLIQASNPAFPVLFISRIMEGISHLGIIVTAPAIIIFLSSEKHHSLVMGLWSSFFGVAFSVTAWAGKPIMELFSISGLFLAHAIIMISIFVILFFTIRKIHIPHTEDNKVSFITAHKKVYSNWRTVSPGIIFFFHTFMFIALFTFLPGLSGDEKTKSMLLIILPLISIGGTMAAGIVSQYFVSPSKLSVFAYISLLLLICVIKLSFNNNILFIAASMILILFSGIIQGSVFSLIPKISLSAEEQTNANGVVAQLGNLGSTLGPPVFSYFLVYGKNSIIIIVMLLSILGAVSGLIITKKIKNAEI</sequence>
<keyword evidence="10" id="KW-1185">Reference proteome</keyword>
<feature type="transmembrane region" description="Helical" evidence="7">
    <location>
        <begin position="46"/>
        <end position="69"/>
    </location>
</feature>
<dbReference type="InterPro" id="IPR020846">
    <property type="entry name" value="MFS_dom"/>
</dbReference>
<evidence type="ECO:0000259" key="8">
    <source>
        <dbReference type="PROSITE" id="PS50850"/>
    </source>
</evidence>
<dbReference type="PANTHER" id="PTHR23517">
    <property type="entry name" value="RESISTANCE PROTEIN MDTM, PUTATIVE-RELATED-RELATED"/>
    <property type="match status" value="1"/>
</dbReference>
<feature type="transmembrane region" description="Helical" evidence="7">
    <location>
        <begin position="159"/>
        <end position="182"/>
    </location>
</feature>
<organism evidence="9 10">
    <name type="scientific">Breznakiella homolactica</name>
    <dbReference type="NCBI Taxonomy" id="2798577"/>
    <lineage>
        <taxon>Bacteria</taxon>
        <taxon>Pseudomonadati</taxon>
        <taxon>Spirochaetota</taxon>
        <taxon>Spirochaetia</taxon>
        <taxon>Spirochaetales</taxon>
        <taxon>Breznakiellaceae</taxon>
        <taxon>Breznakiella</taxon>
    </lineage>
</organism>
<feature type="transmembrane region" description="Helical" evidence="7">
    <location>
        <begin position="133"/>
        <end position="153"/>
    </location>
</feature>
<feature type="transmembrane region" description="Helical" evidence="7">
    <location>
        <begin position="109"/>
        <end position="126"/>
    </location>
</feature>
<name>A0A7T8BAZ0_9SPIR</name>
<feature type="domain" description="Major facilitator superfamily (MFS) profile" evidence="8">
    <location>
        <begin position="10"/>
        <end position="387"/>
    </location>
</feature>
<evidence type="ECO:0000256" key="5">
    <source>
        <dbReference type="ARBA" id="ARBA00022989"/>
    </source>
</evidence>
<dbReference type="Gene3D" id="1.20.1250.20">
    <property type="entry name" value="MFS general substrate transporter like domains"/>
    <property type="match status" value="1"/>
</dbReference>
<dbReference type="RefSeq" id="WP_215627296.1">
    <property type="nucleotide sequence ID" value="NZ_CP067089.2"/>
</dbReference>
<dbReference type="CDD" id="cd06174">
    <property type="entry name" value="MFS"/>
    <property type="match status" value="1"/>
</dbReference>
<dbReference type="InterPro" id="IPR050171">
    <property type="entry name" value="MFS_Transporters"/>
</dbReference>
<dbReference type="InterPro" id="IPR011701">
    <property type="entry name" value="MFS"/>
</dbReference>
<feature type="transmembrane region" description="Helical" evidence="7">
    <location>
        <begin position="276"/>
        <end position="293"/>
    </location>
</feature>
<keyword evidence="3" id="KW-1003">Cell membrane</keyword>
<accession>A0A7T8BAZ0</accession>
<feature type="transmembrane region" description="Helical" evidence="7">
    <location>
        <begin position="245"/>
        <end position="269"/>
    </location>
</feature>
<feature type="transmembrane region" description="Helical" evidence="7">
    <location>
        <begin position="7"/>
        <end position="26"/>
    </location>
</feature>
<keyword evidence="5 7" id="KW-1133">Transmembrane helix</keyword>
<keyword evidence="2" id="KW-0813">Transport</keyword>
<dbReference type="KEGG" id="bhc:JFL75_03500"/>
<evidence type="ECO:0000313" key="10">
    <source>
        <dbReference type="Proteomes" id="UP000595917"/>
    </source>
</evidence>
<reference evidence="9" key="1">
    <citation type="submission" date="2021-01" db="EMBL/GenBank/DDBJ databases">
        <title>Description of Breznakiella homolactica.</title>
        <authorList>
            <person name="Song Y."/>
            <person name="Brune A."/>
        </authorList>
    </citation>
    <scope>NUCLEOTIDE SEQUENCE</scope>
    <source>
        <strain evidence="9">RmG30</strain>
    </source>
</reference>